<protein>
    <recommendedName>
        <fullName evidence="3">Zn(2)-C6 fungal-type domain-containing protein</fullName>
    </recommendedName>
</protein>
<dbReference type="InterPro" id="IPR001138">
    <property type="entry name" value="Zn2Cys6_DnaBD"/>
</dbReference>
<evidence type="ECO:0000259" key="3">
    <source>
        <dbReference type="PROSITE" id="PS50048"/>
    </source>
</evidence>
<dbReference type="PANTHER" id="PTHR47655:SF3">
    <property type="entry name" value="ZN(II)2CYS6 TRANSCRIPTION FACTOR (EUROFUNG)"/>
    <property type="match status" value="1"/>
</dbReference>
<evidence type="ECO:0000256" key="1">
    <source>
        <dbReference type="ARBA" id="ARBA00023242"/>
    </source>
</evidence>
<dbReference type="PROSITE" id="PS00463">
    <property type="entry name" value="ZN2_CY6_FUNGAL_1"/>
    <property type="match status" value="1"/>
</dbReference>
<dbReference type="GO" id="GO:0008270">
    <property type="term" value="F:zinc ion binding"/>
    <property type="evidence" value="ECO:0007669"/>
    <property type="project" value="InterPro"/>
</dbReference>
<keyword evidence="5" id="KW-1185">Reference proteome</keyword>
<dbReference type="SUPFAM" id="SSF57701">
    <property type="entry name" value="Zn2/Cys6 DNA-binding domain"/>
    <property type="match status" value="1"/>
</dbReference>
<gene>
    <name evidence="4" type="ORF">B0T18DRAFT_322731</name>
</gene>
<dbReference type="Proteomes" id="UP001172155">
    <property type="component" value="Unassembled WGS sequence"/>
</dbReference>
<dbReference type="Pfam" id="PF00172">
    <property type="entry name" value="Zn_clus"/>
    <property type="match status" value="1"/>
</dbReference>
<reference evidence="4" key="1">
    <citation type="submission" date="2023-06" db="EMBL/GenBank/DDBJ databases">
        <title>Genome-scale phylogeny and comparative genomics of the fungal order Sordariales.</title>
        <authorList>
            <consortium name="Lawrence Berkeley National Laboratory"/>
            <person name="Hensen N."/>
            <person name="Bonometti L."/>
            <person name="Westerberg I."/>
            <person name="Brannstrom I.O."/>
            <person name="Guillou S."/>
            <person name="Cros-Aarteil S."/>
            <person name="Calhoun S."/>
            <person name="Haridas S."/>
            <person name="Kuo A."/>
            <person name="Mondo S."/>
            <person name="Pangilinan J."/>
            <person name="Riley R."/>
            <person name="LaButti K."/>
            <person name="Andreopoulos B."/>
            <person name="Lipzen A."/>
            <person name="Chen C."/>
            <person name="Yanf M."/>
            <person name="Daum C."/>
            <person name="Ng V."/>
            <person name="Clum A."/>
            <person name="Steindorff A."/>
            <person name="Ohm R."/>
            <person name="Martin F."/>
            <person name="Silar P."/>
            <person name="Natvig D."/>
            <person name="Lalanne C."/>
            <person name="Gautier V."/>
            <person name="Ament-velasquez S.L."/>
            <person name="Kruys A."/>
            <person name="Hutchinson M.I."/>
            <person name="Powell A.J."/>
            <person name="Barry K."/>
            <person name="Miller A.N."/>
            <person name="Grigoriev I.V."/>
            <person name="Debuchy R."/>
            <person name="Gladieux P."/>
            <person name="Thoren M.H."/>
            <person name="Johannesson H."/>
        </authorList>
    </citation>
    <scope>NUCLEOTIDE SEQUENCE</scope>
    <source>
        <strain evidence="4">SMH3187-1</strain>
    </source>
</reference>
<sequence length="358" mass="38783">MESLPTPPSEDVLKSQGPKRQHSHSKAVKAVHRVSKRASTHGHPASPATTDAHSHTSSSADGRHKRVWKACERCRMKKTKCDGEFPCKRCKDDGLVCTAGTRKKMEYKQLPRGYAEVLENTQFALIATVHKLYAMVRNGQPWELGEPELNDRGQPVIHNIASKLGCIRPNSDLDLPVHSVFPEDEAGLAELARQLEEQQKDTSPGGASASACNRTSRASSSDLDHSDFEDYRKAAFGGRGNATALSMSPQSLSYGSDFDLAGTPSDSFSGSTHQPPLMSAFPSWISRPPTSSYPPSFVSGGGPPPPQFLDMEMLNQGLLESNFGTIKPHVLSCPNPDVMMGMGDPMIYAGYDAEAMGL</sequence>
<dbReference type="CDD" id="cd15486">
    <property type="entry name" value="ZIP_Sip4"/>
    <property type="match status" value="1"/>
</dbReference>
<accession>A0AA40K889</accession>
<dbReference type="Gene3D" id="4.10.240.10">
    <property type="entry name" value="Zn(2)-C6 fungal-type DNA-binding domain"/>
    <property type="match status" value="1"/>
</dbReference>
<comment type="caution">
    <text evidence="4">The sequence shown here is derived from an EMBL/GenBank/DDBJ whole genome shotgun (WGS) entry which is preliminary data.</text>
</comment>
<feature type="domain" description="Zn(2)-C6 fungal-type" evidence="3">
    <location>
        <begin position="70"/>
        <end position="99"/>
    </location>
</feature>
<feature type="compositionally biased region" description="Polar residues" evidence="2">
    <location>
        <begin position="210"/>
        <end position="221"/>
    </location>
</feature>
<feature type="region of interest" description="Disordered" evidence="2">
    <location>
        <begin position="196"/>
        <end position="225"/>
    </location>
</feature>
<dbReference type="EMBL" id="JAUKUD010000003">
    <property type="protein sequence ID" value="KAK0749460.1"/>
    <property type="molecule type" value="Genomic_DNA"/>
</dbReference>
<name>A0AA40K889_9PEZI</name>
<dbReference type="SMART" id="SM00066">
    <property type="entry name" value="GAL4"/>
    <property type="match status" value="1"/>
</dbReference>
<evidence type="ECO:0000256" key="2">
    <source>
        <dbReference type="SAM" id="MobiDB-lite"/>
    </source>
</evidence>
<feature type="compositionally biased region" description="Low complexity" evidence="2">
    <location>
        <begin position="45"/>
        <end position="60"/>
    </location>
</feature>
<evidence type="ECO:0000313" key="4">
    <source>
        <dbReference type="EMBL" id="KAK0749460.1"/>
    </source>
</evidence>
<dbReference type="PANTHER" id="PTHR47655">
    <property type="entry name" value="QUINIC ACID UTILIZATION ACTIVATOR"/>
    <property type="match status" value="1"/>
</dbReference>
<dbReference type="GO" id="GO:0000981">
    <property type="term" value="F:DNA-binding transcription factor activity, RNA polymerase II-specific"/>
    <property type="evidence" value="ECO:0007669"/>
    <property type="project" value="InterPro"/>
</dbReference>
<keyword evidence="1" id="KW-0539">Nucleus</keyword>
<proteinExistence type="predicted"/>
<dbReference type="PROSITE" id="PS50048">
    <property type="entry name" value="ZN2_CY6_FUNGAL_2"/>
    <property type="match status" value="1"/>
</dbReference>
<dbReference type="InterPro" id="IPR052783">
    <property type="entry name" value="Metabolic/Drug-Res_Regulator"/>
</dbReference>
<organism evidence="4 5">
    <name type="scientific">Schizothecium vesticola</name>
    <dbReference type="NCBI Taxonomy" id="314040"/>
    <lineage>
        <taxon>Eukaryota</taxon>
        <taxon>Fungi</taxon>
        <taxon>Dikarya</taxon>
        <taxon>Ascomycota</taxon>
        <taxon>Pezizomycotina</taxon>
        <taxon>Sordariomycetes</taxon>
        <taxon>Sordariomycetidae</taxon>
        <taxon>Sordariales</taxon>
        <taxon>Schizotheciaceae</taxon>
        <taxon>Schizothecium</taxon>
    </lineage>
</organism>
<feature type="region of interest" description="Disordered" evidence="2">
    <location>
        <begin position="1"/>
        <end position="62"/>
    </location>
</feature>
<evidence type="ECO:0000313" key="5">
    <source>
        <dbReference type="Proteomes" id="UP001172155"/>
    </source>
</evidence>
<dbReference type="CDD" id="cd00067">
    <property type="entry name" value="GAL4"/>
    <property type="match status" value="1"/>
</dbReference>
<feature type="compositionally biased region" description="Basic residues" evidence="2">
    <location>
        <begin position="17"/>
        <end position="40"/>
    </location>
</feature>
<dbReference type="AlphaFoldDB" id="A0AA40K889"/>
<dbReference type="InterPro" id="IPR036864">
    <property type="entry name" value="Zn2-C6_fun-type_DNA-bd_sf"/>
</dbReference>